<protein>
    <submittedName>
        <fullName evidence="1">DUF674 family protein</fullName>
    </submittedName>
</protein>
<dbReference type="InterPro" id="IPR007750">
    <property type="entry name" value="DUF674"/>
</dbReference>
<dbReference type="PANTHER" id="PTHR33103:SF102">
    <property type="entry name" value="DUF674 FAMILY PROTEIN"/>
    <property type="match status" value="1"/>
</dbReference>
<accession>A0A392RLZ4</accession>
<dbReference type="Proteomes" id="UP000265520">
    <property type="component" value="Unassembled WGS sequence"/>
</dbReference>
<dbReference type="EMBL" id="LXQA010240759">
    <property type="protein sequence ID" value="MCI37094.1"/>
    <property type="molecule type" value="Genomic_DNA"/>
</dbReference>
<sequence length="90" mass="9992">MPLGTIARLVEKESSIGPVSVGCLNSLYHSVANLDDGCMWNERSKQVLLQPSNLAEDYCNTLKLNIDDTQPAKFIVCNNYTNCTYDSSFL</sequence>
<dbReference type="Pfam" id="PF05056">
    <property type="entry name" value="DUF674"/>
    <property type="match status" value="1"/>
</dbReference>
<keyword evidence="2" id="KW-1185">Reference proteome</keyword>
<dbReference type="AlphaFoldDB" id="A0A392RLZ4"/>
<comment type="caution">
    <text evidence="1">The sequence shown here is derived from an EMBL/GenBank/DDBJ whole genome shotgun (WGS) entry which is preliminary data.</text>
</comment>
<organism evidence="1 2">
    <name type="scientific">Trifolium medium</name>
    <dbReference type="NCBI Taxonomy" id="97028"/>
    <lineage>
        <taxon>Eukaryota</taxon>
        <taxon>Viridiplantae</taxon>
        <taxon>Streptophyta</taxon>
        <taxon>Embryophyta</taxon>
        <taxon>Tracheophyta</taxon>
        <taxon>Spermatophyta</taxon>
        <taxon>Magnoliopsida</taxon>
        <taxon>eudicotyledons</taxon>
        <taxon>Gunneridae</taxon>
        <taxon>Pentapetalae</taxon>
        <taxon>rosids</taxon>
        <taxon>fabids</taxon>
        <taxon>Fabales</taxon>
        <taxon>Fabaceae</taxon>
        <taxon>Papilionoideae</taxon>
        <taxon>50 kb inversion clade</taxon>
        <taxon>NPAAA clade</taxon>
        <taxon>Hologalegina</taxon>
        <taxon>IRL clade</taxon>
        <taxon>Trifolieae</taxon>
        <taxon>Trifolium</taxon>
    </lineage>
</organism>
<proteinExistence type="predicted"/>
<name>A0A392RLZ4_9FABA</name>
<evidence type="ECO:0000313" key="1">
    <source>
        <dbReference type="EMBL" id="MCI37094.1"/>
    </source>
</evidence>
<evidence type="ECO:0000313" key="2">
    <source>
        <dbReference type="Proteomes" id="UP000265520"/>
    </source>
</evidence>
<reference evidence="1 2" key="1">
    <citation type="journal article" date="2018" name="Front. Plant Sci.">
        <title>Red Clover (Trifolium pratense) and Zigzag Clover (T. medium) - A Picture of Genomic Similarities and Differences.</title>
        <authorList>
            <person name="Dluhosova J."/>
            <person name="Istvanek J."/>
            <person name="Nedelnik J."/>
            <person name="Repkova J."/>
        </authorList>
    </citation>
    <scope>NUCLEOTIDE SEQUENCE [LARGE SCALE GENOMIC DNA]</scope>
    <source>
        <strain evidence="2">cv. 10/8</strain>
        <tissue evidence="1">Leaf</tissue>
    </source>
</reference>
<dbReference type="PANTHER" id="PTHR33103">
    <property type="entry name" value="OS01G0153900 PROTEIN"/>
    <property type="match status" value="1"/>
</dbReference>